<organism evidence="7 8">
    <name type="scientific">Nonomuraea helvata</name>
    <dbReference type="NCBI Taxonomy" id="37484"/>
    <lineage>
        <taxon>Bacteria</taxon>
        <taxon>Bacillati</taxon>
        <taxon>Actinomycetota</taxon>
        <taxon>Actinomycetes</taxon>
        <taxon>Streptosporangiales</taxon>
        <taxon>Streptosporangiaceae</taxon>
        <taxon>Nonomuraea</taxon>
    </lineage>
</organism>
<feature type="transmembrane region" description="Helical" evidence="5">
    <location>
        <begin position="30"/>
        <end position="54"/>
    </location>
</feature>
<dbReference type="RefSeq" id="WP_345001311.1">
    <property type="nucleotide sequence ID" value="NZ_BAAAXV010000009.1"/>
</dbReference>
<evidence type="ECO:0000256" key="4">
    <source>
        <dbReference type="ARBA" id="ARBA00023136"/>
    </source>
</evidence>
<accession>A0ABV5S6M0</accession>
<evidence type="ECO:0000256" key="2">
    <source>
        <dbReference type="ARBA" id="ARBA00022692"/>
    </source>
</evidence>
<feature type="transmembrane region" description="Helical" evidence="5">
    <location>
        <begin position="95"/>
        <end position="117"/>
    </location>
</feature>
<dbReference type="Pfam" id="PF04138">
    <property type="entry name" value="GtrA_DPMS_TM"/>
    <property type="match status" value="1"/>
</dbReference>
<feature type="transmembrane region" description="Helical" evidence="5">
    <location>
        <begin position="123"/>
        <end position="142"/>
    </location>
</feature>
<keyword evidence="8" id="KW-1185">Reference proteome</keyword>
<keyword evidence="3 5" id="KW-1133">Transmembrane helix</keyword>
<gene>
    <name evidence="7" type="ORF">ACFFSA_29955</name>
</gene>
<keyword evidence="4 5" id="KW-0472">Membrane</keyword>
<reference evidence="7 8" key="1">
    <citation type="submission" date="2024-09" db="EMBL/GenBank/DDBJ databases">
        <authorList>
            <person name="Sun Q."/>
            <person name="Mori K."/>
        </authorList>
    </citation>
    <scope>NUCLEOTIDE SEQUENCE [LARGE SCALE GENOMIC DNA]</scope>
    <source>
        <strain evidence="7 8">JCM 3143</strain>
    </source>
</reference>
<dbReference type="Proteomes" id="UP001589532">
    <property type="component" value="Unassembled WGS sequence"/>
</dbReference>
<feature type="domain" description="GtrA/DPMS transmembrane" evidence="6">
    <location>
        <begin position="32"/>
        <end position="148"/>
    </location>
</feature>
<dbReference type="InterPro" id="IPR007267">
    <property type="entry name" value="GtrA_DPMS_TM"/>
</dbReference>
<name>A0ABV5S6M0_9ACTN</name>
<evidence type="ECO:0000313" key="7">
    <source>
        <dbReference type="EMBL" id="MFB9627330.1"/>
    </source>
</evidence>
<dbReference type="EMBL" id="JBHMBW010000029">
    <property type="protein sequence ID" value="MFB9627330.1"/>
    <property type="molecule type" value="Genomic_DNA"/>
</dbReference>
<sequence>MVDQKVRTKRGEGTSFGWRSLLSTLVGQRVAYLLAGAMTAVVYYILLGLASMLAENAAPYLVLVAVSHFVTVVIVYPGYRLLVFRISGDSWISGYFRFYVVGLGFLGASLGGLPILVELAGMPLMLAQGLIIAASPPLTYLIHRTWTFRTRRSI</sequence>
<evidence type="ECO:0000256" key="1">
    <source>
        <dbReference type="ARBA" id="ARBA00004141"/>
    </source>
</evidence>
<comment type="caution">
    <text evidence="7">The sequence shown here is derived from an EMBL/GenBank/DDBJ whole genome shotgun (WGS) entry which is preliminary data.</text>
</comment>
<proteinExistence type="predicted"/>
<comment type="subcellular location">
    <subcellularLocation>
        <location evidence="1">Membrane</location>
        <topology evidence="1">Multi-pass membrane protein</topology>
    </subcellularLocation>
</comment>
<feature type="transmembrane region" description="Helical" evidence="5">
    <location>
        <begin position="60"/>
        <end position="83"/>
    </location>
</feature>
<protein>
    <submittedName>
        <fullName evidence="7">GtrA family protein</fullName>
    </submittedName>
</protein>
<evidence type="ECO:0000313" key="8">
    <source>
        <dbReference type="Proteomes" id="UP001589532"/>
    </source>
</evidence>
<evidence type="ECO:0000256" key="3">
    <source>
        <dbReference type="ARBA" id="ARBA00022989"/>
    </source>
</evidence>
<evidence type="ECO:0000259" key="6">
    <source>
        <dbReference type="Pfam" id="PF04138"/>
    </source>
</evidence>
<keyword evidence="2 5" id="KW-0812">Transmembrane</keyword>
<evidence type="ECO:0000256" key="5">
    <source>
        <dbReference type="SAM" id="Phobius"/>
    </source>
</evidence>